<dbReference type="Gene3D" id="1.10.10.10">
    <property type="entry name" value="Winged helix-like DNA-binding domain superfamily/Winged helix DNA-binding domain"/>
    <property type="match status" value="1"/>
</dbReference>
<dbReference type="InterPro" id="IPR039425">
    <property type="entry name" value="RNA_pol_sigma-70-like"/>
</dbReference>
<dbReference type="InterPro" id="IPR013324">
    <property type="entry name" value="RNA_pol_sigma_r3/r4-like"/>
</dbReference>
<evidence type="ECO:0000259" key="6">
    <source>
        <dbReference type="Pfam" id="PF08281"/>
    </source>
</evidence>
<dbReference type="InterPro" id="IPR013325">
    <property type="entry name" value="RNA_pol_sigma_r2"/>
</dbReference>
<dbReference type="InterPro" id="IPR014284">
    <property type="entry name" value="RNA_pol_sigma-70_dom"/>
</dbReference>
<dbReference type="GO" id="GO:0003677">
    <property type="term" value="F:DNA binding"/>
    <property type="evidence" value="ECO:0007669"/>
    <property type="project" value="InterPro"/>
</dbReference>
<keyword evidence="2" id="KW-0805">Transcription regulation</keyword>
<dbReference type="SUPFAM" id="SSF88659">
    <property type="entry name" value="Sigma3 and sigma4 domains of RNA polymerase sigma factors"/>
    <property type="match status" value="1"/>
</dbReference>
<organism evidence="7 8">
    <name type="scientific">Rhizobium rhizoryzae</name>
    <dbReference type="NCBI Taxonomy" id="451876"/>
    <lineage>
        <taxon>Bacteria</taxon>
        <taxon>Pseudomonadati</taxon>
        <taxon>Pseudomonadota</taxon>
        <taxon>Alphaproteobacteria</taxon>
        <taxon>Hyphomicrobiales</taxon>
        <taxon>Rhizobiaceae</taxon>
        <taxon>Rhizobium/Agrobacterium group</taxon>
        <taxon>Rhizobium</taxon>
    </lineage>
</organism>
<sequence>MADMTADPLGTELGACARGDRQALKRIFDAEAGRLVAIAQRIVKRRDLAEEVVQDGFIAIWTKAHQYAPDRGSARGWIHAIIRNRALNMLRDGSREDLLSEDAIQSLQEADQPESVLTAWAALDRTSRLRSCLEGLDQPKRQSILMAYVGGYSHGEIAGRLSLPLGTTKSWIRRGLASLRECMA</sequence>
<dbReference type="SUPFAM" id="SSF88946">
    <property type="entry name" value="Sigma2 domain of RNA polymerase sigma factors"/>
    <property type="match status" value="1"/>
</dbReference>
<dbReference type="PANTHER" id="PTHR43133">
    <property type="entry name" value="RNA POLYMERASE ECF-TYPE SIGMA FACTO"/>
    <property type="match status" value="1"/>
</dbReference>
<feature type="domain" description="RNA polymerase sigma-70 region 2" evidence="5">
    <location>
        <begin position="28"/>
        <end position="95"/>
    </location>
</feature>
<dbReference type="Pfam" id="PF08281">
    <property type="entry name" value="Sigma70_r4_2"/>
    <property type="match status" value="1"/>
</dbReference>
<dbReference type="NCBIfam" id="TIGR02937">
    <property type="entry name" value="sigma70-ECF"/>
    <property type="match status" value="1"/>
</dbReference>
<dbReference type="Gene3D" id="1.10.1740.10">
    <property type="match status" value="1"/>
</dbReference>
<name>A0A7W6LFM5_9HYPH</name>
<feature type="domain" description="RNA polymerase sigma factor 70 region 4 type 2" evidence="6">
    <location>
        <begin position="128"/>
        <end position="179"/>
    </location>
</feature>
<dbReference type="InterPro" id="IPR013249">
    <property type="entry name" value="RNA_pol_sigma70_r4_t2"/>
</dbReference>
<evidence type="ECO:0000259" key="5">
    <source>
        <dbReference type="Pfam" id="PF04542"/>
    </source>
</evidence>
<comment type="caution">
    <text evidence="7">The sequence shown here is derived from an EMBL/GenBank/DDBJ whole genome shotgun (WGS) entry which is preliminary data.</text>
</comment>
<dbReference type="Proteomes" id="UP000519897">
    <property type="component" value="Unassembled WGS sequence"/>
</dbReference>
<dbReference type="Pfam" id="PF04542">
    <property type="entry name" value="Sigma70_r2"/>
    <property type="match status" value="1"/>
</dbReference>
<keyword evidence="4" id="KW-0804">Transcription</keyword>
<comment type="similarity">
    <text evidence="1">Belongs to the sigma-70 factor family. ECF subfamily.</text>
</comment>
<dbReference type="GO" id="GO:0006352">
    <property type="term" value="P:DNA-templated transcription initiation"/>
    <property type="evidence" value="ECO:0007669"/>
    <property type="project" value="InterPro"/>
</dbReference>
<evidence type="ECO:0000256" key="2">
    <source>
        <dbReference type="ARBA" id="ARBA00023015"/>
    </source>
</evidence>
<dbReference type="PANTHER" id="PTHR43133:SF62">
    <property type="entry name" value="RNA POLYMERASE SIGMA FACTOR SIGZ"/>
    <property type="match status" value="1"/>
</dbReference>
<protein>
    <submittedName>
        <fullName evidence="7">RNA polymerase sigma-70 factor (ECF subfamily)</fullName>
    </submittedName>
</protein>
<keyword evidence="8" id="KW-1185">Reference proteome</keyword>
<accession>A0A7W6LFM5</accession>
<reference evidence="7 8" key="1">
    <citation type="submission" date="2020-08" db="EMBL/GenBank/DDBJ databases">
        <title>Genomic Encyclopedia of Type Strains, Phase IV (KMG-IV): sequencing the most valuable type-strain genomes for metagenomic binning, comparative biology and taxonomic classification.</title>
        <authorList>
            <person name="Goeker M."/>
        </authorList>
    </citation>
    <scope>NUCLEOTIDE SEQUENCE [LARGE SCALE GENOMIC DNA]</scope>
    <source>
        <strain evidence="7 8">DSM 29514</strain>
    </source>
</reference>
<dbReference type="GO" id="GO:0016987">
    <property type="term" value="F:sigma factor activity"/>
    <property type="evidence" value="ECO:0007669"/>
    <property type="project" value="UniProtKB-KW"/>
</dbReference>
<dbReference type="EMBL" id="JACIEC010000001">
    <property type="protein sequence ID" value="MBB4143361.1"/>
    <property type="molecule type" value="Genomic_DNA"/>
</dbReference>
<gene>
    <name evidence="7" type="ORF">GGQ72_001860</name>
</gene>
<evidence type="ECO:0000256" key="4">
    <source>
        <dbReference type="ARBA" id="ARBA00023163"/>
    </source>
</evidence>
<dbReference type="InterPro" id="IPR007627">
    <property type="entry name" value="RNA_pol_sigma70_r2"/>
</dbReference>
<evidence type="ECO:0000256" key="1">
    <source>
        <dbReference type="ARBA" id="ARBA00010641"/>
    </source>
</evidence>
<evidence type="ECO:0000256" key="3">
    <source>
        <dbReference type="ARBA" id="ARBA00023082"/>
    </source>
</evidence>
<dbReference type="AlphaFoldDB" id="A0A7W6LFM5"/>
<dbReference type="InterPro" id="IPR036388">
    <property type="entry name" value="WH-like_DNA-bd_sf"/>
</dbReference>
<keyword evidence="3" id="KW-0731">Sigma factor</keyword>
<evidence type="ECO:0000313" key="7">
    <source>
        <dbReference type="EMBL" id="MBB4143361.1"/>
    </source>
</evidence>
<proteinExistence type="inferred from homology"/>
<evidence type="ECO:0000313" key="8">
    <source>
        <dbReference type="Proteomes" id="UP000519897"/>
    </source>
</evidence>